<protein>
    <recommendedName>
        <fullName evidence="3">F-box domain-containing protein</fullName>
    </recommendedName>
</protein>
<dbReference type="InterPro" id="IPR038883">
    <property type="entry name" value="AN11006-like"/>
</dbReference>
<name>A0A6A7BZ68_9PEZI</name>
<dbReference type="OrthoDB" id="5413827at2759"/>
<dbReference type="PANTHER" id="PTHR42085">
    <property type="entry name" value="F-BOX DOMAIN-CONTAINING PROTEIN"/>
    <property type="match status" value="1"/>
</dbReference>
<evidence type="ECO:0000313" key="2">
    <source>
        <dbReference type="Proteomes" id="UP000799421"/>
    </source>
</evidence>
<dbReference type="AlphaFoldDB" id="A0A6A7BZ68"/>
<evidence type="ECO:0008006" key="3">
    <source>
        <dbReference type="Google" id="ProtNLM"/>
    </source>
</evidence>
<keyword evidence="2" id="KW-1185">Reference proteome</keyword>
<reference evidence="1" key="1">
    <citation type="journal article" date="2020" name="Stud. Mycol.">
        <title>101 Dothideomycetes genomes: a test case for predicting lifestyles and emergence of pathogens.</title>
        <authorList>
            <person name="Haridas S."/>
            <person name="Albert R."/>
            <person name="Binder M."/>
            <person name="Bloem J."/>
            <person name="Labutti K."/>
            <person name="Salamov A."/>
            <person name="Andreopoulos B."/>
            <person name="Baker S."/>
            <person name="Barry K."/>
            <person name="Bills G."/>
            <person name="Bluhm B."/>
            <person name="Cannon C."/>
            <person name="Castanera R."/>
            <person name="Culley D."/>
            <person name="Daum C."/>
            <person name="Ezra D."/>
            <person name="Gonzalez J."/>
            <person name="Henrissat B."/>
            <person name="Kuo A."/>
            <person name="Liang C."/>
            <person name="Lipzen A."/>
            <person name="Lutzoni F."/>
            <person name="Magnuson J."/>
            <person name="Mondo S."/>
            <person name="Nolan M."/>
            <person name="Ohm R."/>
            <person name="Pangilinan J."/>
            <person name="Park H.-J."/>
            <person name="Ramirez L."/>
            <person name="Alfaro M."/>
            <person name="Sun H."/>
            <person name="Tritt A."/>
            <person name="Yoshinaga Y."/>
            <person name="Zwiers L.-H."/>
            <person name="Turgeon B."/>
            <person name="Goodwin S."/>
            <person name="Spatafora J."/>
            <person name="Crous P."/>
            <person name="Grigoriev I."/>
        </authorList>
    </citation>
    <scope>NUCLEOTIDE SEQUENCE</scope>
    <source>
        <strain evidence="1">CBS 480.64</strain>
    </source>
</reference>
<gene>
    <name evidence="1" type="ORF">K470DRAFT_70792</name>
</gene>
<proteinExistence type="predicted"/>
<sequence>MIPPSPTQPPQRIPLAHEIIYPQSNPTPPKMSLLILPPEVRNAIYAFHFPPQVDPQSLSLLLVCKQIHREAGLLAFSRTNFPTTIPSPAAFASLTSTLTTEQISLIRYVTLTANVRQLRAMNEEWGSSPFGCGILWLRKLRILPQRSAVGTAELPLGEELSQRVHCATLVEILVRVLGDLEGVEVLEVGNVGVDGGKGPFGERVWVWGFKRLGERLEGMRGGVELYGDGKWWSMDLRRGDTGMRE</sequence>
<dbReference type="EMBL" id="MU005981">
    <property type="protein sequence ID" value="KAF2860494.1"/>
    <property type="molecule type" value="Genomic_DNA"/>
</dbReference>
<accession>A0A6A7BZ68</accession>
<organism evidence="1 2">
    <name type="scientific">Piedraia hortae CBS 480.64</name>
    <dbReference type="NCBI Taxonomy" id="1314780"/>
    <lineage>
        <taxon>Eukaryota</taxon>
        <taxon>Fungi</taxon>
        <taxon>Dikarya</taxon>
        <taxon>Ascomycota</taxon>
        <taxon>Pezizomycotina</taxon>
        <taxon>Dothideomycetes</taxon>
        <taxon>Dothideomycetidae</taxon>
        <taxon>Capnodiales</taxon>
        <taxon>Piedraiaceae</taxon>
        <taxon>Piedraia</taxon>
    </lineage>
</organism>
<dbReference type="Proteomes" id="UP000799421">
    <property type="component" value="Unassembled WGS sequence"/>
</dbReference>
<evidence type="ECO:0000313" key="1">
    <source>
        <dbReference type="EMBL" id="KAF2860494.1"/>
    </source>
</evidence>
<dbReference type="PANTHER" id="PTHR42085:SF1">
    <property type="entry name" value="F-BOX DOMAIN-CONTAINING PROTEIN"/>
    <property type="match status" value="1"/>
</dbReference>